<dbReference type="SUPFAM" id="SSF81606">
    <property type="entry name" value="PP2C-like"/>
    <property type="match status" value="1"/>
</dbReference>
<keyword evidence="13" id="KW-0464">Manganese</keyword>
<dbReference type="EC" id="3.1.3.16" evidence="5"/>
<evidence type="ECO:0000256" key="1">
    <source>
        <dbReference type="ARBA" id="ARBA00001936"/>
    </source>
</evidence>
<dbReference type="Gene3D" id="3.60.40.10">
    <property type="entry name" value="PPM-type phosphatase domain"/>
    <property type="match status" value="1"/>
</dbReference>
<evidence type="ECO:0000256" key="14">
    <source>
        <dbReference type="RuleBase" id="RU003465"/>
    </source>
</evidence>
<reference evidence="17" key="2">
    <citation type="submission" date="2017-02" db="EMBL/GenBank/DDBJ databases">
        <title>Sunflower complete genome.</title>
        <authorList>
            <person name="Langlade N."/>
            <person name="Munos S."/>
        </authorList>
    </citation>
    <scope>NUCLEOTIDE SEQUENCE [LARGE SCALE GENOMIC DNA]</scope>
    <source>
        <tissue evidence="17">Leaves</tissue>
    </source>
</reference>
<protein>
    <recommendedName>
        <fullName evidence="5">protein-serine/threonine phosphatase</fullName>
        <ecNumber evidence="5">3.1.3.16</ecNumber>
    </recommendedName>
</protein>
<evidence type="ECO:0000313" key="17">
    <source>
        <dbReference type="EMBL" id="OTG21648.1"/>
    </source>
</evidence>
<dbReference type="InParanoid" id="A0A251UE82"/>
<dbReference type="InterPro" id="IPR015655">
    <property type="entry name" value="PP2C"/>
</dbReference>
<evidence type="ECO:0000256" key="7">
    <source>
        <dbReference type="ARBA" id="ARBA00022723"/>
    </source>
</evidence>
<reference evidence="16" key="3">
    <citation type="submission" date="2020-06" db="EMBL/GenBank/DDBJ databases">
        <title>Helianthus annuus Genome sequencing and assembly Release 2.</title>
        <authorList>
            <person name="Gouzy J."/>
            <person name="Langlade N."/>
            <person name="Munos S."/>
        </authorList>
    </citation>
    <scope>NUCLEOTIDE SEQUENCE</scope>
    <source>
        <tissue evidence="16">Leaves</tissue>
    </source>
</reference>
<reference evidence="16 18" key="1">
    <citation type="journal article" date="2017" name="Nature">
        <title>The sunflower genome provides insights into oil metabolism, flowering and Asterid evolution.</title>
        <authorList>
            <person name="Badouin H."/>
            <person name="Gouzy J."/>
            <person name="Grassa C.J."/>
            <person name="Murat F."/>
            <person name="Staton S.E."/>
            <person name="Cottret L."/>
            <person name="Lelandais-Briere C."/>
            <person name="Owens G.L."/>
            <person name="Carrere S."/>
            <person name="Mayjonade B."/>
            <person name="Legrand L."/>
            <person name="Gill N."/>
            <person name="Kane N.C."/>
            <person name="Bowers J.E."/>
            <person name="Hubner S."/>
            <person name="Bellec A."/>
            <person name="Berard A."/>
            <person name="Berges H."/>
            <person name="Blanchet N."/>
            <person name="Boniface M.C."/>
            <person name="Brunel D."/>
            <person name="Catrice O."/>
            <person name="Chaidir N."/>
            <person name="Claudel C."/>
            <person name="Donnadieu C."/>
            <person name="Faraut T."/>
            <person name="Fievet G."/>
            <person name="Helmstetter N."/>
            <person name="King M."/>
            <person name="Knapp S.J."/>
            <person name="Lai Z."/>
            <person name="Le Paslier M.C."/>
            <person name="Lippi Y."/>
            <person name="Lorenzon L."/>
            <person name="Mandel J.R."/>
            <person name="Marage G."/>
            <person name="Marchand G."/>
            <person name="Marquand E."/>
            <person name="Bret-Mestries E."/>
            <person name="Morien E."/>
            <person name="Nambeesan S."/>
            <person name="Nguyen T."/>
            <person name="Pegot-Espagnet P."/>
            <person name="Pouilly N."/>
            <person name="Raftis F."/>
            <person name="Sallet E."/>
            <person name="Schiex T."/>
            <person name="Thomas J."/>
            <person name="Vandecasteele C."/>
            <person name="Vares D."/>
            <person name="Vear F."/>
            <person name="Vautrin S."/>
            <person name="Crespi M."/>
            <person name="Mangin B."/>
            <person name="Burke J.M."/>
            <person name="Salse J."/>
            <person name="Munos S."/>
            <person name="Vincourt P."/>
            <person name="Rieseberg L.H."/>
            <person name="Langlade N.B."/>
        </authorList>
    </citation>
    <scope>NUCLEOTIDE SEQUENCE [LARGE SCALE GENOMIC DNA]</scope>
    <source>
        <strain evidence="18">cv. SF193</strain>
        <tissue evidence="16">Leaves</tissue>
    </source>
</reference>
<dbReference type="AlphaFoldDB" id="A0A251UE82"/>
<keyword evidence="7" id="KW-0479">Metal-binding</keyword>
<keyword evidence="9" id="KW-0460">Magnesium</keyword>
<dbReference type="STRING" id="4232.A0A251UE82"/>
<evidence type="ECO:0000256" key="10">
    <source>
        <dbReference type="ARBA" id="ARBA00022912"/>
    </source>
</evidence>
<evidence type="ECO:0000259" key="15">
    <source>
        <dbReference type="PROSITE" id="PS51746"/>
    </source>
</evidence>
<dbReference type="GO" id="GO:0016020">
    <property type="term" value="C:membrane"/>
    <property type="evidence" value="ECO:0007669"/>
    <property type="project" value="UniProtKB-SubCell"/>
</dbReference>
<dbReference type="FunFam" id="3.60.40.10:FF:000049">
    <property type="entry name" value="Protein phosphatase 2C 57"/>
    <property type="match status" value="1"/>
</dbReference>
<dbReference type="CDD" id="cd00143">
    <property type="entry name" value="PP2Cc"/>
    <property type="match status" value="1"/>
</dbReference>
<evidence type="ECO:0000313" key="16">
    <source>
        <dbReference type="EMBL" id="KAF5800535.1"/>
    </source>
</evidence>
<feature type="domain" description="PPM-type phosphatase" evidence="15">
    <location>
        <begin position="56"/>
        <end position="352"/>
    </location>
</feature>
<dbReference type="FunCoup" id="A0A251UE82">
    <property type="interactions" value="1296"/>
</dbReference>
<keyword evidence="6" id="KW-0812">Transmembrane</keyword>
<keyword evidence="18" id="KW-1185">Reference proteome</keyword>
<dbReference type="InterPro" id="IPR001932">
    <property type="entry name" value="PPM-type_phosphatase-like_dom"/>
</dbReference>
<dbReference type="Gramene" id="mRNA:HanXRQr2_Chr07g0317061">
    <property type="protein sequence ID" value="mRNA:HanXRQr2_Chr07g0317061"/>
    <property type="gene ID" value="HanXRQr2_Chr07g0317061"/>
</dbReference>
<evidence type="ECO:0000256" key="5">
    <source>
        <dbReference type="ARBA" id="ARBA00013081"/>
    </source>
</evidence>
<accession>A0A251UE82</accession>
<dbReference type="OrthoDB" id="10264738at2759"/>
<organism evidence="17 18">
    <name type="scientific">Helianthus annuus</name>
    <name type="common">Common sunflower</name>
    <dbReference type="NCBI Taxonomy" id="4232"/>
    <lineage>
        <taxon>Eukaryota</taxon>
        <taxon>Viridiplantae</taxon>
        <taxon>Streptophyta</taxon>
        <taxon>Embryophyta</taxon>
        <taxon>Tracheophyta</taxon>
        <taxon>Spermatophyta</taxon>
        <taxon>Magnoliopsida</taxon>
        <taxon>eudicotyledons</taxon>
        <taxon>Gunneridae</taxon>
        <taxon>Pentapetalae</taxon>
        <taxon>asterids</taxon>
        <taxon>campanulids</taxon>
        <taxon>Asterales</taxon>
        <taxon>Asteraceae</taxon>
        <taxon>Asteroideae</taxon>
        <taxon>Heliantheae alliance</taxon>
        <taxon>Heliantheae</taxon>
        <taxon>Helianthus</taxon>
    </lineage>
</organism>
<comment type="similarity">
    <text evidence="4 14">Belongs to the PP2C family.</text>
</comment>
<dbReference type="Proteomes" id="UP000215914">
    <property type="component" value="Chromosome 7"/>
</dbReference>
<evidence type="ECO:0000256" key="11">
    <source>
        <dbReference type="ARBA" id="ARBA00022989"/>
    </source>
</evidence>
<evidence type="ECO:0000256" key="9">
    <source>
        <dbReference type="ARBA" id="ARBA00022842"/>
    </source>
</evidence>
<evidence type="ECO:0000256" key="12">
    <source>
        <dbReference type="ARBA" id="ARBA00023136"/>
    </source>
</evidence>
<evidence type="ECO:0000256" key="2">
    <source>
        <dbReference type="ARBA" id="ARBA00001946"/>
    </source>
</evidence>
<dbReference type="SMART" id="SM00332">
    <property type="entry name" value="PP2Cc"/>
    <property type="match status" value="1"/>
</dbReference>
<dbReference type="PROSITE" id="PS01032">
    <property type="entry name" value="PPM_1"/>
    <property type="match status" value="1"/>
</dbReference>
<evidence type="ECO:0000256" key="3">
    <source>
        <dbReference type="ARBA" id="ARBA00004167"/>
    </source>
</evidence>
<evidence type="ECO:0000256" key="13">
    <source>
        <dbReference type="ARBA" id="ARBA00023211"/>
    </source>
</evidence>
<gene>
    <name evidence="17" type="primary">TAP38</name>
    <name evidence="17" type="ORF">HannXRQ_Chr07g0206421</name>
    <name evidence="16" type="ORF">HanXRQr2_Chr07g0317061</name>
</gene>
<dbReference type="PROSITE" id="PS51746">
    <property type="entry name" value="PPM_2"/>
    <property type="match status" value="1"/>
</dbReference>
<dbReference type="PANTHER" id="PTHR13832">
    <property type="entry name" value="PROTEIN PHOSPHATASE 2C"/>
    <property type="match status" value="1"/>
</dbReference>
<name>A0A251UE82_HELAN</name>
<keyword evidence="11" id="KW-1133">Transmembrane helix</keyword>
<keyword evidence="10 14" id="KW-0904">Protein phosphatase</keyword>
<dbReference type="GO" id="GO:0046872">
    <property type="term" value="F:metal ion binding"/>
    <property type="evidence" value="ECO:0007669"/>
    <property type="project" value="UniProtKB-KW"/>
</dbReference>
<dbReference type="EMBL" id="MNCJ02000322">
    <property type="protein sequence ID" value="KAF5800535.1"/>
    <property type="molecule type" value="Genomic_DNA"/>
</dbReference>
<dbReference type="OMA" id="WCHASAA"/>
<proteinExistence type="inferred from homology"/>
<comment type="cofactor">
    <cofactor evidence="2">
        <name>Mg(2+)</name>
        <dbReference type="ChEBI" id="CHEBI:18420"/>
    </cofactor>
</comment>
<comment type="subcellular location">
    <subcellularLocation>
        <location evidence="3">Membrane</location>
        <topology evidence="3">Single-pass membrane protein</topology>
    </subcellularLocation>
</comment>
<dbReference type="InterPro" id="IPR000222">
    <property type="entry name" value="PP2C_BS"/>
</dbReference>
<evidence type="ECO:0000256" key="8">
    <source>
        <dbReference type="ARBA" id="ARBA00022801"/>
    </source>
</evidence>
<evidence type="ECO:0000256" key="6">
    <source>
        <dbReference type="ARBA" id="ARBA00022692"/>
    </source>
</evidence>
<keyword evidence="8 14" id="KW-0378">Hydrolase</keyword>
<sequence length="393" mass="43920">MALWSPRLQRFLFTNTNLSKIDFKKTNTNFITRNRRRCSAIAIDAPSSYGLASGIRWGSAKLQGAREEMEDDAVIVANNNIDDLQGFYFAAVFDGHAGFSSVNFLREELYKECVKALQGGQLLDNKDFIEIKNALQEAFHNADAKLLNWLETTSEEEDDDDESGATATAIFIGNDMLYISHVGDSCAVLSQSGNAEELTNSHRPYGRNKVSLQEIKRIREAGGWISDGRICGDISVSRAFGDIRFKTKKNEMLKKGVEEGRWSEKFASRMKFFEDLVIATPDIYQVALGPDAEFVLLATDGLWDYIKSSDAVSFIRNQLREHGDVQVASEALAQMALNQYSQDNVTIVIADLGRTDWRNLPIQEQNIAYELIQAFATIGIVSLGIWMSSNASF</sequence>
<dbReference type="GO" id="GO:0007165">
    <property type="term" value="P:signal transduction"/>
    <property type="evidence" value="ECO:0000318"/>
    <property type="project" value="GO_Central"/>
</dbReference>
<dbReference type="PANTHER" id="PTHR13832:SF589">
    <property type="entry name" value="[PYRUVATE DEHYDROGENASE [ACETYL-TRANSFERRING]]-PHOSPHATASE 2, MITOCHONDRIAL"/>
    <property type="match status" value="1"/>
</dbReference>
<dbReference type="EMBL" id="CM007896">
    <property type="protein sequence ID" value="OTG21648.1"/>
    <property type="molecule type" value="Genomic_DNA"/>
</dbReference>
<dbReference type="InterPro" id="IPR036457">
    <property type="entry name" value="PPM-type-like_dom_sf"/>
</dbReference>
<evidence type="ECO:0000256" key="4">
    <source>
        <dbReference type="ARBA" id="ARBA00006702"/>
    </source>
</evidence>
<evidence type="ECO:0000313" key="18">
    <source>
        <dbReference type="Proteomes" id="UP000215914"/>
    </source>
</evidence>
<comment type="cofactor">
    <cofactor evidence="1">
        <name>Mn(2+)</name>
        <dbReference type="ChEBI" id="CHEBI:29035"/>
    </cofactor>
</comment>
<dbReference type="Pfam" id="PF00481">
    <property type="entry name" value="PP2C"/>
    <property type="match status" value="1"/>
</dbReference>
<dbReference type="GO" id="GO:0004722">
    <property type="term" value="F:protein serine/threonine phosphatase activity"/>
    <property type="evidence" value="ECO:0000318"/>
    <property type="project" value="GO_Central"/>
</dbReference>
<keyword evidence="12" id="KW-0472">Membrane</keyword>